<evidence type="ECO:0000259" key="2">
    <source>
        <dbReference type="Pfam" id="PF13843"/>
    </source>
</evidence>
<name>A0A2P4XUN0_9STRA</name>
<keyword evidence="4" id="KW-1185">Reference proteome</keyword>
<dbReference type="InterPro" id="IPR029526">
    <property type="entry name" value="PGBD"/>
</dbReference>
<keyword evidence="1" id="KW-0472">Membrane</keyword>
<protein>
    <recommendedName>
        <fullName evidence="2">PiggyBac transposable element-derived protein domain-containing protein</fullName>
    </recommendedName>
</protein>
<evidence type="ECO:0000256" key="1">
    <source>
        <dbReference type="SAM" id="Phobius"/>
    </source>
</evidence>
<organism evidence="3 4">
    <name type="scientific">Phytophthora palmivora</name>
    <dbReference type="NCBI Taxonomy" id="4796"/>
    <lineage>
        <taxon>Eukaryota</taxon>
        <taxon>Sar</taxon>
        <taxon>Stramenopiles</taxon>
        <taxon>Oomycota</taxon>
        <taxon>Peronosporomycetes</taxon>
        <taxon>Peronosporales</taxon>
        <taxon>Peronosporaceae</taxon>
        <taxon>Phytophthora</taxon>
    </lineage>
</organism>
<dbReference type="EMBL" id="NCKW01007902">
    <property type="protein sequence ID" value="POM69260.1"/>
    <property type="molecule type" value="Genomic_DNA"/>
</dbReference>
<keyword evidence="1" id="KW-1133">Transmembrane helix</keyword>
<dbReference type="PANTHER" id="PTHR46599:SF3">
    <property type="entry name" value="PIGGYBAC TRANSPOSABLE ELEMENT-DERIVED PROTEIN 4"/>
    <property type="match status" value="1"/>
</dbReference>
<dbReference type="PANTHER" id="PTHR46599">
    <property type="entry name" value="PIGGYBAC TRANSPOSABLE ELEMENT-DERIVED PROTEIN 4"/>
    <property type="match status" value="1"/>
</dbReference>
<reference evidence="3 4" key="1">
    <citation type="journal article" date="2017" name="Genome Biol. Evol.">
        <title>Phytophthora megakarya and P. palmivora, closely related causal agents of cacao black pod rot, underwent increases in genome sizes and gene numbers by different mechanisms.</title>
        <authorList>
            <person name="Ali S.S."/>
            <person name="Shao J."/>
            <person name="Lary D.J."/>
            <person name="Kronmiller B."/>
            <person name="Shen D."/>
            <person name="Strem M.D."/>
            <person name="Amoako-Attah I."/>
            <person name="Akrofi A.Y."/>
            <person name="Begoude B.A."/>
            <person name="Ten Hoopen G.M."/>
            <person name="Coulibaly K."/>
            <person name="Kebe B.I."/>
            <person name="Melnick R.L."/>
            <person name="Guiltinan M.J."/>
            <person name="Tyler B.M."/>
            <person name="Meinhardt L.W."/>
            <person name="Bailey B.A."/>
        </authorList>
    </citation>
    <scope>NUCLEOTIDE SEQUENCE [LARGE SCALE GENOMIC DNA]</scope>
    <source>
        <strain evidence="4">sbr112.9</strain>
    </source>
</reference>
<sequence>MFGRYMKRDCFKIITYYLHFSSDTSIGAAADKTWKVRPVLQTIEKAFRRGYGLGARISFDIGTIPNRSKCNPMSKAKPHNYGTKCYMRCCGETRYCLRVEIYLGKEYNSVMSKAVAQRAVIHDVTKALDGQPGKQLIIANIFYSSCALSLALLAKGHCYVGTHRSDRLGWPRAIPFTNKSRPKRMNISLGWLLLLGGLKTGEYDRDGLSDHPNYCLAMGQGRNRPSRCVVPAISCRISLRYGCRRLPRSAQIERYSVQQCVTFKKYFRLLFLVFVDMAIANGFILSKLVLQKKEI</sequence>
<dbReference type="Proteomes" id="UP000237271">
    <property type="component" value="Unassembled WGS sequence"/>
</dbReference>
<evidence type="ECO:0000313" key="3">
    <source>
        <dbReference type="EMBL" id="POM69260.1"/>
    </source>
</evidence>
<gene>
    <name evidence="3" type="ORF">PHPALM_14472</name>
</gene>
<accession>A0A2P4XUN0</accession>
<comment type="caution">
    <text evidence="3">The sequence shown here is derived from an EMBL/GenBank/DDBJ whole genome shotgun (WGS) entry which is preliminary data.</text>
</comment>
<dbReference type="Pfam" id="PF13843">
    <property type="entry name" value="DDE_Tnp_1_7"/>
    <property type="match status" value="1"/>
</dbReference>
<proteinExistence type="predicted"/>
<dbReference type="OrthoDB" id="127041at2759"/>
<keyword evidence="1" id="KW-0812">Transmembrane</keyword>
<feature type="transmembrane region" description="Helical" evidence="1">
    <location>
        <begin position="266"/>
        <end position="290"/>
    </location>
</feature>
<feature type="domain" description="PiggyBac transposable element-derived protein" evidence="2">
    <location>
        <begin position="2"/>
        <end position="183"/>
    </location>
</feature>
<dbReference type="AlphaFoldDB" id="A0A2P4XUN0"/>
<evidence type="ECO:0000313" key="4">
    <source>
        <dbReference type="Proteomes" id="UP000237271"/>
    </source>
</evidence>